<keyword evidence="15" id="KW-1185">Reference proteome</keyword>
<dbReference type="EC" id="2.7.6.3" evidence="3"/>
<dbReference type="PROSITE" id="PS00794">
    <property type="entry name" value="HPPK"/>
    <property type="match status" value="1"/>
</dbReference>
<evidence type="ECO:0000259" key="13">
    <source>
        <dbReference type="PROSITE" id="PS00794"/>
    </source>
</evidence>
<accession>A0A1D8K6K4</accession>
<dbReference type="InterPro" id="IPR000550">
    <property type="entry name" value="Hppk"/>
</dbReference>
<dbReference type="GO" id="GO:0005524">
    <property type="term" value="F:ATP binding"/>
    <property type="evidence" value="ECO:0007669"/>
    <property type="project" value="UniProtKB-KW"/>
</dbReference>
<keyword evidence="6" id="KW-0547">Nucleotide-binding</keyword>
<evidence type="ECO:0000313" key="15">
    <source>
        <dbReference type="Proteomes" id="UP000095342"/>
    </source>
</evidence>
<dbReference type="UniPathway" id="UPA00077">
    <property type="reaction ID" value="UER00155"/>
</dbReference>
<keyword evidence="9" id="KW-0289">Folate biosynthesis</keyword>
<dbReference type="SUPFAM" id="SSF55083">
    <property type="entry name" value="6-hydroxymethyl-7,8-dihydropterin pyrophosphokinase, HPPK"/>
    <property type="match status" value="1"/>
</dbReference>
<organism evidence="14 15">
    <name type="scientific">Acidihalobacter aeolianus</name>
    <dbReference type="NCBI Taxonomy" id="2792603"/>
    <lineage>
        <taxon>Bacteria</taxon>
        <taxon>Pseudomonadati</taxon>
        <taxon>Pseudomonadota</taxon>
        <taxon>Gammaproteobacteria</taxon>
        <taxon>Chromatiales</taxon>
        <taxon>Ectothiorhodospiraceae</taxon>
        <taxon>Acidihalobacter</taxon>
    </lineage>
</organism>
<evidence type="ECO:0000256" key="6">
    <source>
        <dbReference type="ARBA" id="ARBA00022741"/>
    </source>
</evidence>
<proteinExistence type="inferred from homology"/>
<dbReference type="Proteomes" id="UP000095342">
    <property type="component" value="Chromosome"/>
</dbReference>
<keyword evidence="5" id="KW-0808">Transferase</keyword>
<evidence type="ECO:0000256" key="12">
    <source>
        <dbReference type="ARBA" id="ARBA00033413"/>
    </source>
</evidence>
<comment type="similarity">
    <text evidence="2">Belongs to the HPPK family.</text>
</comment>
<dbReference type="GO" id="GO:0046654">
    <property type="term" value="P:tetrahydrofolate biosynthetic process"/>
    <property type="evidence" value="ECO:0007669"/>
    <property type="project" value="UniProtKB-UniPathway"/>
</dbReference>
<evidence type="ECO:0000313" key="14">
    <source>
        <dbReference type="EMBL" id="AOV16584.1"/>
    </source>
</evidence>
<name>A0A1D8K6K4_9GAMM</name>
<keyword evidence="8" id="KW-0067">ATP-binding</keyword>
<evidence type="ECO:0000256" key="11">
    <source>
        <dbReference type="ARBA" id="ARBA00029766"/>
    </source>
</evidence>
<evidence type="ECO:0000256" key="5">
    <source>
        <dbReference type="ARBA" id="ARBA00022679"/>
    </source>
</evidence>
<dbReference type="AlphaFoldDB" id="A0A1D8K6K4"/>
<evidence type="ECO:0000256" key="3">
    <source>
        <dbReference type="ARBA" id="ARBA00013253"/>
    </source>
</evidence>
<dbReference type="GO" id="GO:0016301">
    <property type="term" value="F:kinase activity"/>
    <property type="evidence" value="ECO:0007669"/>
    <property type="project" value="UniProtKB-KW"/>
</dbReference>
<dbReference type="PANTHER" id="PTHR43071:SF1">
    <property type="entry name" value="2-AMINO-4-HYDROXY-6-HYDROXYMETHYLDIHYDROPTERIDINE PYROPHOSPHOKINASE"/>
    <property type="match status" value="1"/>
</dbReference>
<dbReference type="GO" id="GO:0003848">
    <property type="term" value="F:2-amino-4-hydroxy-6-hydroxymethyldihydropteridine diphosphokinase activity"/>
    <property type="evidence" value="ECO:0007669"/>
    <property type="project" value="UniProtKB-EC"/>
</dbReference>
<evidence type="ECO:0000256" key="7">
    <source>
        <dbReference type="ARBA" id="ARBA00022777"/>
    </source>
</evidence>
<keyword evidence="7 14" id="KW-0418">Kinase</keyword>
<evidence type="ECO:0000256" key="2">
    <source>
        <dbReference type="ARBA" id="ARBA00005810"/>
    </source>
</evidence>
<dbReference type="CDD" id="cd00483">
    <property type="entry name" value="HPPK"/>
    <property type="match status" value="1"/>
</dbReference>
<feature type="domain" description="7,8-dihydro-6-hydroxymethylpterin-pyrophosphokinase" evidence="13">
    <location>
        <begin position="92"/>
        <end position="103"/>
    </location>
</feature>
<dbReference type="Gene3D" id="3.30.70.560">
    <property type="entry name" value="7,8-Dihydro-6-hydroxymethylpterin-pyrophosphokinase HPPK"/>
    <property type="match status" value="1"/>
</dbReference>
<dbReference type="RefSeq" id="WP_070072175.1">
    <property type="nucleotide sequence ID" value="NZ_CP017448.1"/>
</dbReference>
<protein>
    <recommendedName>
        <fullName evidence="4">2-amino-4-hydroxy-6-hydroxymethyldihydropteridine pyrophosphokinase</fullName>
        <ecNumber evidence="3">2.7.6.3</ecNumber>
    </recommendedName>
    <alternativeName>
        <fullName evidence="11">6-hydroxymethyl-7,8-dihydropterin pyrophosphokinase</fullName>
    </alternativeName>
    <alternativeName>
        <fullName evidence="12">7,8-dihydro-6-hydroxymethylpterin-pyrophosphokinase</fullName>
    </alternativeName>
</protein>
<evidence type="ECO:0000256" key="10">
    <source>
        <dbReference type="ARBA" id="ARBA00029409"/>
    </source>
</evidence>
<evidence type="ECO:0000256" key="1">
    <source>
        <dbReference type="ARBA" id="ARBA00005051"/>
    </source>
</evidence>
<dbReference type="GO" id="GO:0046656">
    <property type="term" value="P:folic acid biosynthetic process"/>
    <property type="evidence" value="ECO:0007669"/>
    <property type="project" value="UniProtKB-KW"/>
</dbReference>
<sequence length="167" mass="18497">MPEYRPAYVALGSNLDDPVAQIERATHALAALPLTRLRRRSQLYANPPMGPQDQPEYVNAVAALETALAPLALLDALQAIETEQGRTRSGPRWGARTLDLDLLLYDDLEWDDPRLTLPHPGLHERDFVLYPLAEIAPQLAIPGREPLVALLAQCPSRGLRPLDRADD</sequence>
<comment type="function">
    <text evidence="10">Catalyzes the transfer of pyrophosphate from adenosine triphosphate (ATP) to 6-hydroxymethyl-7,8-dihydropterin, an enzymatic step in folate biosynthesis pathway.</text>
</comment>
<gene>
    <name evidence="14" type="ORF">BJI67_05425</name>
</gene>
<evidence type="ECO:0000256" key="9">
    <source>
        <dbReference type="ARBA" id="ARBA00022909"/>
    </source>
</evidence>
<dbReference type="NCBIfam" id="TIGR01498">
    <property type="entry name" value="folK"/>
    <property type="match status" value="1"/>
</dbReference>
<dbReference type="InterPro" id="IPR035907">
    <property type="entry name" value="Hppk_sf"/>
</dbReference>
<dbReference type="Pfam" id="PF01288">
    <property type="entry name" value="HPPK"/>
    <property type="match status" value="1"/>
</dbReference>
<dbReference type="KEGG" id="aaeo:BJI67_05425"/>
<reference evidence="14 15" key="1">
    <citation type="submission" date="2016-09" db="EMBL/GenBank/DDBJ databases">
        <title>Acidihalobacter prosperus V6 (DSM14174).</title>
        <authorList>
            <person name="Khaleque H.N."/>
            <person name="Ramsay J.P."/>
            <person name="Murphy R.J.T."/>
            <person name="Kaksonen A.H."/>
            <person name="Boxall N.J."/>
            <person name="Watkin E.L.J."/>
        </authorList>
    </citation>
    <scope>NUCLEOTIDE SEQUENCE [LARGE SCALE GENOMIC DNA]</scope>
    <source>
        <strain evidence="14 15">V6</strain>
    </source>
</reference>
<dbReference type="PANTHER" id="PTHR43071">
    <property type="entry name" value="2-AMINO-4-HYDROXY-6-HYDROXYMETHYLDIHYDROPTERIDINE PYROPHOSPHOKINASE"/>
    <property type="match status" value="1"/>
</dbReference>
<evidence type="ECO:0000256" key="4">
    <source>
        <dbReference type="ARBA" id="ARBA00016218"/>
    </source>
</evidence>
<evidence type="ECO:0000256" key="8">
    <source>
        <dbReference type="ARBA" id="ARBA00022840"/>
    </source>
</evidence>
<dbReference type="EMBL" id="CP017448">
    <property type="protein sequence ID" value="AOV16584.1"/>
    <property type="molecule type" value="Genomic_DNA"/>
</dbReference>
<comment type="pathway">
    <text evidence="1">Cofactor biosynthesis; tetrahydrofolate biosynthesis; 2-amino-4-hydroxy-6-hydroxymethyl-7,8-dihydropteridine diphosphate from 7,8-dihydroneopterin triphosphate: step 4/4.</text>
</comment>